<sequence>MRIAQSRSLESGARAKWSHGDVLTLRDLEWCSFSEKPLGMMLVQSEVRMMDGKLLVYQRFEATDVEC</sequence>
<evidence type="ECO:0000313" key="1">
    <source>
        <dbReference type="EMBL" id="EIW80065.1"/>
    </source>
</evidence>
<evidence type="ECO:0000313" key="2">
    <source>
        <dbReference type="Proteomes" id="UP000053558"/>
    </source>
</evidence>
<protein>
    <submittedName>
        <fullName evidence="1">Uncharacterized protein</fullName>
    </submittedName>
</protein>
<keyword evidence="2" id="KW-1185">Reference proteome</keyword>
<name>A0A5M3MMY1_CONPW</name>
<dbReference type="AlphaFoldDB" id="A0A5M3MMY1"/>
<dbReference type="RefSeq" id="XP_007770349.1">
    <property type="nucleotide sequence ID" value="XM_007772159.1"/>
</dbReference>
<accession>A0A5M3MMY1</accession>
<organism evidence="1 2">
    <name type="scientific">Coniophora puteana (strain RWD-64-598)</name>
    <name type="common">Brown rot fungus</name>
    <dbReference type="NCBI Taxonomy" id="741705"/>
    <lineage>
        <taxon>Eukaryota</taxon>
        <taxon>Fungi</taxon>
        <taxon>Dikarya</taxon>
        <taxon>Basidiomycota</taxon>
        <taxon>Agaricomycotina</taxon>
        <taxon>Agaricomycetes</taxon>
        <taxon>Agaricomycetidae</taxon>
        <taxon>Boletales</taxon>
        <taxon>Coniophorineae</taxon>
        <taxon>Coniophoraceae</taxon>
        <taxon>Coniophora</taxon>
    </lineage>
</organism>
<dbReference type="EMBL" id="JH711580">
    <property type="protein sequence ID" value="EIW80065.1"/>
    <property type="molecule type" value="Genomic_DNA"/>
</dbReference>
<comment type="caution">
    <text evidence="1">The sequence shown here is derived from an EMBL/GenBank/DDBJ whole genome shotgun (WGS) entry which is preliminary data.</text>
</comment>
<gene>
    <name evidence="1" type="ORF">CONPUDRAFT_83230</name>
</gene>
<reference evidence="2" key="1">
    <citation type="journal article" date="2012" name="Science">
        <title>The Paleozoic origin of enzymatic lignin decomposition reconstructed from 31 fungal genomes.</title>
        <authorList>
            <person name="Floudas D."/>
            <person name="Binder M."/>
            <person name="Riley R."/>
            <person name="Barry K."/>
            <person name="Blanchette R.A."/>
            <person name="Henrissat B."/>
            <person name="Martinez A.T."/>
            <person name="Otillar R."/>
            <person name="Spatafora J.W."/>
            <person name="Yadav J.S."/>
            <person name="Aerts A."/>
            <person name="Benoit I."/>
            <person name="Boyd A."/>
            <person name="Carlson A."/>
            <person name="Copeland A."/>
            <person name="Coutinho P.M."/>
            <person name="de Vries R.P."/>
            <person name="Ferreira P."/>
            <person name="Findley K."/>
            <person name="Foster B."/>
            <person name="Gaskell J."/>
            <person name="Glotzer D."/>
            <person name="Gorecki P."/>
            <person name="Heitman J."/>
            <person name="Hesse C."/>
            <person name="Hori C."/>
            <person name="Igarashi K."/>
            <person name="Jurgens J.A."/>
            <person name="Kallen N."/>
            <person name="Kersten P."/>
            <person name="Kohler A."/>
            <person name="Kuees U."/>
            <person name="Kumar T.K.A."/>
            <person name="Kuo A."/>
            <person name="LaButti K."/>
            <person name="Larrondo L.F."/>
            <person name="Lindquist E."/>
            <person name="Ling A."/>
            <person name="Lombard V."/>
            <person name="Lucas S."/>
            <person name="Lundell T."/>
            <person name="Martin R."/>
            <person name="McLaughlin D.J."/>
            <person name="Morgenstern I."/>
            <person name="Morin E."/>
            <person name="Murat C."/>
            <person name="Nagy L.G."/>
            <person name="Nolan M."/>
            <person name="Ohm R.A."/>
            <person name="Patyshakuliyeva A."/>
            <person name="Rokas A."/>
            <person name="Ruiz-Duenas F.J."/>
            <person name="Sabat G."/>
            <person name="Salamov A."/>
            <person name="Samejima M."/>
            <person name="Schmutz J."/>
            <person name="Slot J.C."/>
            <person name="St John F."/>
            <person name="Stenlid J."/>
            <person name="Sun H."/>
            <person name="Sun S."/>
            <person name="Syed K."/>
            <person name="Tsang A."/>
            <person name="Wiebenga A."/>
            <person name="Young D."/>
            <person name="Pisabarro A."/>
            <person name="Eastwood D.C."/>
            <person name="Martin F."/>
            <person name="Cullen D."/>
            <person name="Grigoriev I.V."/>
            <person name="Hibbett D.S."/>
        </authorList>
    </citation>
    <scope>NUCLEOTIDE SEQUENCE [LARGE SCALE GENOMIC DNA]</scope>
    <source>
        <strain evidence="2">RWD-64-598 SS2</strain>
    </source>
</reference>
<proteinExistence type="predicted"/>
<dbReference type="Proteomes" id="UP000053558">
    <property type="component" value="Unassembled WGS sequence"/>
</dbReference>
<dbReference type="KEGG" id="cput:CONPUDRAFT_83230"/>
<dbReference type="GeneID" id="19210552"/>